<dbReference type="GO" id="GO:0000287">
    <property type="term" value="F:magnesium ion binding"/>
    <property type="evidence" value="ECO:0007669"/>
    <property type="project" value="InterPro"/>
</dbReference>
<protein>
    <submittedName>
        <fullName evidence="2">4'-phosphopantetheinyl transferase</fullName>
    </submittedName>
</protein>
<dbReference type="OrthoDB" id="190168at2"/>
<comment type="caution">
    <text evidence="2">The sequence shown here is derived from an EMBL/GenBank/DDBJ whole genome shotgun (WGS) entry which is preliminary data.</text>
</comment>
<accession>A0A542YG54</accession>
<proteinExistence type="predicted"/>
<reference evidence="2 3" key="1">
    <citation type="submission" date="2019-06" db="EMBL/GenBank/DDBJ databases">
        <title>Sequencing the genomes of 1000 actinobacteria strains.</title>
        <authorList>
            <person name="Klenk H.-P."/>
        </authorList>
    </citation>
    <scope>NUCLEOTIDE SEQUENCE [LARGE SCALE GENOMIC DNA]</scope>
    <source>
        <strain evidence="2 3">DSM 26477</strain>
    </source>
</reference>
<dbReference type="InterPro" id="IPR037143">
    <property type="entry name" value="4-PPantetheinyl_Trfase_dom_sf"/>
</dbReference>
<dbReference type="GO" id="GO:0019878">
    <property type="term" value="P:lysine biosynthetic process via aminoadipic acid"/>
    <property type="evidence" value="ECO:0007669"/>
    <property type="project" value="TreeGrafter"/>
</dbReference>
<dbReference type="SUPFAM" id="SSF56214">
    <property type="entry name" value="4'-phosphopantetheinyl transferase"/>
    <property type="match status" value="2"/>
</dbReference>
<dbReference type="Proteomes" id="UP000317998">
    <property type="component" value="Unassembled WGS sequence"/>
</dbReference>
<name>A0A542YG54_9MICO</name>
<dbReference type="GO" id="GO:0008897">
    <property type="term" value="F:holo-[acyl-carrier-protein] synthase activity"/>
    <property type="evidence" value="ECO:0007669"/>
    <property type="project" value="InterPro"/>
</dbReference>
<keyword evidence="3" id="KW-1185">Reference proteome</keyword>
<dbReference type="AlphaFoldDB" id="A0A542YG54"/>
<dbReference type="RefSeq" id="WP_141879361.1">
    <property type="nucleotide sequence ID" value="NZ_VFOM01000001.1"/>
</dbReference>
<evidence type="ECO:0000313" key="3">
    <source>
        <dbReference type="Proteomes" id="UP000317998"/>
    </source>
</evidence>
<dbReference type="GO" id="GO:0005829">
    <property type="term" value="C:cytosol"/>
    <property type="evidence" value="ECO:0007669"/>
    <property type="project" value="TreeGrafter"/>
</dbReference>
<evidence type="ECO:0000313" key="2">
    <source>
        <dbReference type="EMBL" id="TQL47070.1"/>
    </source>
</evidence>
<organism evidence="2 3">
    <name type="scientific">Homoserinimonas aerilata</name>
    <dbReference type="NCBI Taxonomy" id="1162970"/>
    <lineage>
        <taxon>Bacteria</taxon>
        <taxon>Bacillati</taxon>
        <taxon>Actinomycetota</taxon>
        <taxon>Actinomycetes</taxon>
        <taxon>Micrococcales</taxon>
        <taxon>Microbacteriaceae</taxon>
        <taxon>Homoserinimonas</taxon>
    </lineage>
</organism>
<dbReference type="EMBL" id="VFOM01000001">
    <property type="protein sequence ID" value="TQL47070.1"/>
    <property type="molecule type" value="Genomic_DNA"/>
</dbReference>
<keyword evidence="1 2" id="KW-0808">Transferase</keyword>
<evidence type="ECO:0000256" key="1">
    <source>
        <dbReference type="ARBA" id="ARBA00022679"/>
    </source>
</evidence>
<gene>
    <name evidence="2" type="ORF">FB562_0115</name>
</gene>
<dbReference type="PANTHER" id="PTHR12215">
    <property type="entry name" value="PHOSPHOPANTETHEINE TRANSFERASE"/>
    <property type="match status" value="1"/>
</dbReference>
<dbReference type="PANTHER" id="PTHR12215:SF10">
    <property type="entry name" value="L-AMINOADIPATE-SEMIALDEHYDE DEHYDROGENASE-PHOSPHOPANTETHEINYL TRANSFERASE"/>
    <property type="match status" value="1"/>
</dbReference>
<dbReference type="InterPro" id="IPR050559">
    <property type="entry name" value="P-Pant_transferase_sf"/>
</dbReference>
<dbReference type="Gene3D" id="3.90.470.20">
    <property type="entry name" value="4'-phosphopantetheinyl transferase domain"/>
    <property type="match status" value="1"/>
</dbReference>
<sequence>MLTFTDLGHGAHFGWARVDELAEHHDRALALLSPAERERYDGTASLTAAEGFLWGRMLLRELVGRLTDVPAASVAFDATCPDCGRQHGKPRLKKGDLAVSVSHSPGVVAVAAAWGAAVGVDVEPRSGSTRTADAITAVAGASADPLRHWTRIEAVLKADGRGLRVDPRTVAVARRHATVDGVRYRLLEPTVAEHAITVAVSEKKAS</sequence>